<evidence type="ECO:0008006" key="2">
    <source>
        <dbReference type="Google" id="ProtNLM"/>
    </source>
</evidence>
<dbReference type="Gene3D" id="2.10.10.90">
    <property type="match status" value="1"/>
</dbReference>
<dbReference type="AlphaFoldDB" id="X0UNA7"/>
<sequence length="265" mass="27968">FDLTNKQFRVGDATSYFDWNVTTADTLTIKGALVQSPAGSTFPIGSYRGAYGAGTTYYKGDQVTYSGSTWLYINVTAGAGHTPANNTYWDIVANEGDQGIQGIQGATGADGSDGTDARAVNLTSVVQGFDYDTNGENPSPSTTEITAVALNTTGTVYYDFYVNDVSQQNTTSNTYTYTPQADYDDMPDKIEVNIREGSGGSAVLASDQMTIVGLKAGVDAITIVLSNEAHTLPTTNLGVVTYTGSGTTIKVWEGTNPLNVDQNTA</sequence>
<comment type="caution">
    <text evidence="1">The sequence shown here is derived from an EMBL/GenBank/DDBJ whole genome shotgun (WGS) entry which is preliminary data.</text>
</comment>
<gene>
    <name evidence="1" type="ORF">S01H1_42486</name>
</gene>
<accession>X0UNA7</accession>
<reference evidence="1" key="1">
    <citation type="journal article" date="2014" name="Front. Microbiol.">
        <title>High frequency of phylogenetically diverse reductive dehalogenase-homologous genes in deep subseafloor sedimentary metagenomes.</title>
        <authorList>
            <person name="Kawai M."/>
            <person name="Futagami T."/>
            <person name="Toyoda A."/>
            <person name="Takaki Y."/>
            <person name="Nishi S."/>
            <person name="Hori S."/>
            <person name="Arai W."/>
            <person name="Tsubouchi T."/>
            <person name="Morono Y."/>
            <person name="Uchiyama I."/>
            <person name="Ito T."/>
            <person name="Fujiyama A."/>
            <person name="Inagaki F."/>
            <person name="Takami H."/>
        </authorList>
    </citation>
    <scope>NUCLEOTIDE SEQUENCE</scope>
    <source>
        <strain evidence="1">Expedition CK06-06</strain>
    </source>
</reference>
<feature type="non-terminal residue" evidence="1">
    <location>
        <position position="1"/>
    </location>
</feature>
<protein>
    <recommendedName>
        <fullName evidence="2">Chitin-binding type-3 domain-containing protein</fullName>
    </recommendedName>
</protein>
<feature type="non-terminal residue" evidence="1">
    <location>
        <position position="265"/>
    </location>
</feature>
<evidence type="ECO:0000313" key="1">
    <source>
        <dbReference type="EMBL" id="GAG07155.1"/>
    </source>
</evidence>
<name>X0UNA7_9ZZZZ</name>
<proteinExistence type="predicted"/>
<organism evidence="1">
    <name type="scientific">marine sediment metagenome</name>
    <dbReference type="NCBI Taxonomy" id="412755"/>
    <lineage>
        <taxon>unclassified sequences</taxon>
        <taxon>metagenomes</taxon>
        <taxon>ecological metagenomes</taxon>
    </lineage>
</organism>
<dbReference type="EMBL" id="BARS01027024">
    <property type="protein sequence ID" value="GAG07155.1"/>
    <property type="molecule type" value="Genomic_DNA"/>
</dbReference>